<dbReference type="GO" id="GO:0033850">
    <property type="term" value="F:Z-farnesyl diphosphate synthase activity"/>
    <property type="evidence" value="ECO:0007669"/>
    <property type="project" value="TreeGrafter"/>
</dbReference>
<feature type="binding site" evidence="2">
    <location>
        <position position="86"/>
    </location>
    <ligand>
        <name>substrate</name>
    </ligand>
</feature>
<dbReference type="PANTHER" id="PTHR10291">
    <property type="entry name" value="DEHYDRODOLICHYL DIPHOSPHATE SYNTHASE FAMILY MEMBER"/>
    <property type="match status" value="1"/>
</dbReference>
<name>A0A1G6GXC4_9ACTN</name>
<evidence type="ECO:0000313" key="4">
    <source>
        <dbReference type="EMBL" id="SDB86553.1"/>
    </source>
</evidence>
<dbReference type="EC" id="2.5.1.-" evidence="2"/>
<dbReference type="GO" id="GO:0005829">
    <property type="term" value="C:cytosol"/>
    <property type="evidence" value="ECO:0007669"/>
    <property type="project" value="TreeGrafter"/>
</dbReference>
<dbReference type="InterPro" id="IPR036424">
    <property type="entry name" value="UPP_synth-like_sf"/>
</dbReference>
<dbReference type="GO" id="GO:0005886">
    <property type="term" value="C:plasma membrane"/>
    <property type="evidence" value="ECO:0007669"/>
    <property type="project" value="TreeGrafter"/>
</dbReference>
<feature type="binding site" evidence="2">
    <location>
        <position position="222"/>
    </location>
    <ligand>
        <name>Mg(2+)</name>
        <dbReference type="ChEBI" id="CHEBI:18420"/>
    </ligand>
</feature>
<protein>
    <recommendedName>
        <fullName evidence="2">Isoprenyl transferase</fullName>
        <ecNumber evidence="2">2.5.1.-</ecNumber>
    </recommendedName>
</protein>
<dbReference type="Gene3D" id="3.40.1180.10">
    <property type="entry name" value="Decaprenyl diphosphate synthase-like"/>
    <property type="match status" value="1"/>
</dbReference>
<comment type="subunit">
    <text evidence="2">Homodimer.</text>
</comment>
<dbReference type="InterPro" id="IPR001441">
    <property type="entry name" value="UPP_synth-like"/>
</dbReference>
<feature type="region of interest" description="Disordered" evidence="3">
    <location>
        <begin position="251"/>
        <end position="274"/>
    </location>
</feature>
<keyword evidence="2" id="KW-0460">Magnesium</keyword>
<keyword evidence="1 2" id="KW-0808">Transferase</keyword>
<keyword evidence="2" id="KW-0479">Metal-binding</keyword>
<dbReference type="InterPro" id="IPR018520">
    <property type="entry name" value="UPP_synth-like_CS"/>
</dbReference>
<comment type="cofactor">
    <cofactor evidence="2">
        <name>Mg(2+)</name>
        <dbReference type="ChEBI" id="CHEBI:18420"/>
    </cofactor>
    <text evidence="2">Binds 2 magnesium ions per subunit.</text>
</comment>
<evidence type="ECO:0000256" key="1">
    <source>
        <dbReference type="ARBA" id="ARBA00022679"/>
    </source>
</evidence>
<dbReference type="NCBIfam" id="NF011404">
    <property type="entry name" value="PRK14829.1"/>
    <property type="match status" value="1"/>
</dbReference>
<feature type="compositionally biased region" description="Pro residues" evidence="3">
    <location>
        <begin position="1"/>
        <end position="12"/>
    </location>
</feature>
<feature type="active site" description="Proton acceptor" evidence="2">
    <location>
        <position position="83"/>
    </location>
</feature>
<feature type="binding site" evidence="2">
    <location>
        <position position="52"/>
    </location>
    <ligand>
        <name>substrate</name>
    </ligand>
</feature>
<dbReference type="STRING" id="1577474.GA0111570_105227"/>
<comment type="function">
    <text evidence="2">Catalyzes the condensation of isopentenyl diphosphate (IPP) with allylic pyrophosphates generating different type of terpenoids.</text>
</comment>
<reference evidence="4 5" key="1">
    <citation type="submission" date="2016-06" db="EMBL/GenBank/DDBJ databases">
        <authorList>
            <person name="Olsen C.W."/>
            <person name="Carey S."/>
            <person name="Hinshaw L."/>
            <person name="Karasin A.I."/>
        </authorList>
    </citation>
    <scope>NUCLEOTIDE SEQUENCE [LARGE SCALE GENOMIC DNA]</scope>
    <source>
        <strain evidence="4 5">LZ-22</strain>
    </source>
</reference>
<feature type="binding site" evidence="2">
    <location>
        <position position="84"/>
    </location>
    <ligand>
        <name>substrate</name>
    </ligand>
</feature>
<sequence>MSTRTPVPPPQHPSGARPPQLPAGQVPRHVAIVMDGNGRWAKQRGLKRVEGHARGEAVLMDVIEGAIEVGVKYLSAYAFSTENWRRSPDEVRWLMGFNRNVIHRRRDELDAMGVRVRWAGRRPKLWRSVIRELESAEEQSKDNTVLTLQFCVNYGGRAEIVDAARQIARLAREGKLRPEDITESSFHRYLDEPDIPDVDLFVRSSGEQRTSNFLVWQSAYAEMVFLDTLWPDFDRRDLWAAIESYAGRDRRMGGAVPNEVGRPSGEPAPKAALHPNTLHVEKVAYELPDPVAPEVLTDVVPDEEDAVPDDGALS</sequence>
<dbReference type="GO" id="GO:0000287">
    <property type="term" value="F:magnesium ion binding"/>
    <property type="evidence" value="ECO:0007669"/>
    <property type="project" value="UniProtKB-UniRule"/>
</dbReference>
<keyword evidence="5" id="KW-1185">Reference proteome</keyword>
<dbReference type="AlphaFoldDB" id="A0A1G6GXC4"/>
<feature type="binding site" evidence="2">
    <location>
        <position position="203"/>
    </location>
    <ligand>
        <name>substrate</name>
    </ligand>
</feature>
<feature type="binding site" evidence="2">
    <location>
        <position position="40"/>
    </location>
    <ligand>
        <name>substrate</name>
    </ligand>
</feature>
<comment type="similarity">
    <text evidence="2">Belongs to the UPP synthase family.</text>
</comment>
<dbReference type="Pfam" id="PF01255">
    <property type="entry name" value="Prenyltransf"/>
    <property type="match status" value="1"/>
</dbReference>
<dbReference type="CDD" id="cd00475">
    <property type="entry name" value="Cis_IPPS"/>
    <property type="match status" value="1"/>
</dbReference>
<dbReference type="Proteomes" id="UP000199086">
    <property type="component" value="Unassembled WGS sequence"/>
</dbReference>
<dbReference type="PANTHER" id="PTHR10291:SF0">
    <property type="entry name" value="DEHYDRODOLICHYL DIPHOSPHATE SYNTHASE 2"/>
    <property type="match status" value="1"/>
</dbReference>
<dbReference type="EMBL" id="FMYF01000005">
    <property type="protein sequence ID" value="SDB86553.1"/>
    <property type="molecule type" value="Genomic_DNA"/>
</dbReference>
<gene>
    <name evidence="4" type="ORF">GA0111570_105227</name>
</gene>
<accession>A0A1G6GXC4</accession>
<organism evidence="4 5">
    <name type="scientific">Raineyella antarctica</name>
    <dbReference type="NCBI Taxonomy" id="1577474"/>
    <lineage>
        <taxon>Bacteria</taxon>
        <taxon>Bacillati</taxon>
        <taxon>Actinomycetota</taxon>
        <taxon>Actinomycetes</taxon>
        <taxon>Propionibacteriales</taxon>
        <taxon>Propionibacteriaceae</taxon>
        <taxon>Raineyella</taxon>
    </lineage>
</organism>
<feature type="binding site" evidence="2">
    <location>
        <begin position="80"/>
        <end position="82"/>
    </location>
    <ligand>
        <name>substrate</name>
    </ligand>
</feature>
<dbReference type="OrthoDB" id="4191603at2"/>
<proteinExistence type="inferred from homology"/>
<dbReference type="NCBIfam" id="TIGR00055">
    <property type="entry name" value="uppS"/>
    <property type="match status" value="1"/>
</dbReference>
<feature type="region of interest" description="Disordered" evidence="3">
    <location>
        <begin position="1"/>
        <end position="23"/>
    </location>
</feature>
<dbReference type="GO" id="GO:0016094">
    <property type="term" value="P:polyprenol biosynthetic process"/>
    <property type="evidence" value="ECO:0007669"/>
    <property type="project" value="TreeGrafter"/>
</dbReference>
<feature type="binding site" evidence="2">
    <location>
        <begin position="36"/>
        <end position="39"/>
    </location>
    <ligand>
        <name>substrate</name>
    </ligand>
</feature>
<evidence type="ECO:0000313" key="5">
    <source>
        <dbReference type="Proteomes" id="UP000199086"/>
    </source>
</evidence>
<feature type="binding site" evidence="2">
    <location>
        <position position="48"/>
    </location>
    <ligand>
        <name>substrate</name>
    </ligand>
</feature>
<dbReference type="SUPFAM" id="SSF64005">
    <property type="entry name" value="Undecaprenyl diphosphate synthase"/>
    <property type="match status" value="1"/>
</dbReference>
<evidence type="ECO:0000256" key="3">
    <source>
        <dbReference type="SAM" id="MobiDB-lite"/>
    </source>
</evidence>
<dbReference type="GO" id="GO:0030145">
    <property type="term" value="F:manganese ion binding"/>
    <property type="evidence" value="ECO:0007669"/>
    <property type="project" value="TreeGrafter"/>
</dbReference>
<dbReference type="GO" id="GO:0008834">
    <property type="term" value="F:ditrans,polycis-undecaprenyl-diphosphate synthase [(2E,6E)-farnesyl-diphosphate specific] activity"/>
    <property type="evidence" value="ECO:0007669"/>
    <property type="project" value="TreeGrafter"/>
</dbReference>
<feature type="binding site" evidence="2">
    <location>
        <position position="35"/>
    </location>
    <ligand>
        <name>Mg(2+)</name>
        <dbReference type="ChEBI" id="CHEBI:18420"/>
    </ligand>
</feature>
<feature type="active site" evidence="2">
    <location>
        <position position="35"/>
    </location>
</feature>
<evidence type="ECO:0000256" key="2">
    <source>
        <dbReference type="HAMAP-Rule" id="MF_01139"/>
    </source>
</evidence>
<dbReference type="PROSITE" id="PS01066">
    <property type="entry name" value="UPP_SYNTHASE"/>
    <property type="match status" value="1"/>
</dbReference>
<dbReference type="FunFam" id="3.40.1180.10:FF:000001">
    <property type="entry name" value="(2E,6E)-farnesyl-diphosphate-specific ditrans,polycis-undecaprenyl-diphosphate synthase"/>
    <property type="match status" value="1"/>
</dbReference>
<feature type="binding site" evidence="2">
    <location>
        <begin position="209"/>
        <end position="211"/>
    </location>
    <ligand>
        <name>substrate</name>
    </ligand>
</feature>
<dbReference type="HAMAP" id="MF_01139">
    <property type="entry name" value="ISPT"/>
    <property type="match status" value="1"/>
</dbReference>